<dbReference type="HOGENOM" id="CLU_1041369_0_0_11"/>
<dbReference type="EMBL" id="AP012204">
    <property type="protein sequence ID" value="BAK38197.1"/>
    <property type="molecule type" value="Genomic_DNA"/>
</dbReference>
<name>F5XIF9_MICPN</name>
<keyword evidence="3" id="KW-1185">Reference proteome</keyword>
<dbReference type="Proteomes" id="UP000007947">
    <property type="component" value="Chromosome"/>
</dbReference>
<dbReference type="RefSeq" id="WP_013866011.1">
    <property type="nucleotide sequence ID" value="NC_015635.1"/>
</dbReference>
<sequence length="267" mass="27709">MSIHQSTQGTRTSGPGPHIRRGPFIRRGIAAAALGVLVASCSAQQAGDSQTRPVGTSCPETITRLIDPSKTASAEVNLAVDKTKSFIDSPDAQARLEAQVRAATAKAVDQAQALRVSVFTGSVATVRVVFACPVLAAKYNNPAAREKRTAHLRQVAGDQVWAAVRDTAPGAGGRGSSIVGGWAFLAAAAPLAEQRHAVMLSDGRGKQEKVAVDLSGFTSVSMFSVGRVAASAADTKSTTALVNRWRTWLTKHGAPADGLTVTSGELQ</sequence>
<dbReference type="STRING" id="1032480.MLP_51830"/>
<feature type="region of interest" description="Disordered" evidence="1">
    <location>
        <begin position="1"/>
        <end position="22"/>
    </location>
</feature>
<feature type="compositionally biased region" description="Polar residues" evidence="1">
    <location>
        <begin position="1"/>
        <end position="13"/>
    </location>
</feature>
<protein>
    <submittedName>
        <fullName evidence="2">Uncharacterized protein</fullName>
    </submittedName>
</protein>
<organism evidence="2 3">
    <name type="scientific">Microlunatus phosphovorus (strain ATCC 700054 / DSM 10555 / JCM 9379 / NBRC 101784 / NCIMB 13414 / VKM Ac-1990 / NM-1)</name>
    <dbReference type="NCBI Taxonomy" id="1032480"/>
    <lineage>
        <taxon>Bacteria</taxon>
        <taxon>Bacillati</taxon>
        <taxon>Actinomycetota</taxon>
        <taxon>Actinomycetes</taxon>
        <taxon>Propionibacteriales</taxon>
        <taxon>Propionibacteriaceae</taxon>
        <taxon>Microlunatus</taxon>
    </lineage>
</organism>
<proteinExistence type="predicted"/>
<dbReference type="AlphaFoldDB" id="F5XIF9"/>
<evidence type="ECO:0000256" key="1">
    <source>
        <dbReference type="SAM" id="MobiDB-lite"/>
    </source>
</evidence>
<evidence type="ECO:0000313" key="3">
    <source>
        <dbReference type="Proteomes" id="UP000007947"/>
    </source>
</evidence>
<gene>
    <name evidence="2" type="ordered locus">MLP_51830</name>
</gene>
<evidence type="ECO:0000313" key="2">
    <source>
        <dbReference type="EMBL" id="BAK38197.1"/>
    </source>
</evidence>
<reference evidence="2 3" key="1">
    <citation type="submission" date="2011-05" db="EMBL/GenBank/DDBJ databases">
        <title>Whole genome sequence of Microlunatus phosphovorus NM-1.</title>
        <authorList>
            <person name="Hosoyama A."/>
            <person name="Sasaki K."/>
            <person name="Harada T."/>
            <person name="Igarashi R."/>
            <person name="Kawakoshi A."/>
            <person name="Sasagawa M."/>
            <person name="Fukada J."/>
            <person name="Nakamura S."/>
            <person name="Katano Y."/>
            <person name="Hanada S."/>
            <person name="Kamagata Y."/>
            <person name="Nakamura N."/>
            <person name="Yamazaki S."/>
            <person name="Fujita N."/>
        </authorList>
    </citation>
    <scope>NUCLEOTIDE SEQUENCE [LARGE SCALE GENOMIC DNA]</scope>
    <source>
        <strain evidence="3">ATCC 700054 / DSM 10555 / JCM 9379 / NBRC 101784 / NCIMB 13414 / VKM Ac-1990 / NM-1</strain>
    </source>
</reference>
<accession>F5XIF9</accession>
<dbReference type="KEGG" id="mph:MLP_51830"/>